<evidence type="ECO:0000256" key="5">
    <source>
        <dbReference type="ARBA" id="ARBA00023212"/>
    </source>
</evidence>
<evidence type="ECO:0000256" key="8">
    <source>
        <dbReference type="ARBA" id="ARBA00046435"/>
    </source>
</evidence>
<evidence type="ECO:0000256" key="7">
    <source>
        <dbReference type="ARBA" id="ARBA00035003"/>
    </source>
</evidence>
<evidence type="ECO:0000256" key="1">
    <source>
        <dbReference type="ARBA" id="ARBA00004611"/>
    </source>
</evidence>
<comment type="function">
    <text evidence="7">Microtubule inner protein (MIP) part of the dynein-decorated doublet microtubules (DMTs) in cilia axoneme, which is required for motile cilia beating.</text>
</comment>
<comment type="subcellular location">
    <subcellularLocation>
        <location evidence="1">Cytoplasm</location>
        <location evidence="1">Cytoskeleton</location>
        <location evidence="1">Flagellum axoneme</location>
    </subcellularLocation>
</comment>
<comment type="subunit">
    <text evidence="8">Microtubule inner protein component of sperm flagellar doublet microtubules.</text>
</comment>
<reference evidence="9" key="1">
    <citation type="submission" date="2019-08" db="EMBL/GenBank/DDBJ databases">
        <title>The improved chromosome-level genome for the pearl oyster Pinctada fucata martensii using PacBio sequencing and Hi-C.</title>
        <authorList>
            <person name="Zheng Z."/>
        </authorList>
    </citation>
    <scope>NUCLEOTIDE SEQUENCE</scope>
    <source>
        <strain evidence="9">ZZ-2019</strain>
        <tissue evidence="9">Adductor muscle</tissue>
    </source>
</reference>
<comment type="caution">
    <text evidence="9">The sequence shown here is derived from an EMBL/GenBank/DDBJ whole genome shotgun (WGS) entry which is preliminary data.</text>
</comment>
<accession>A0AA88YG81</accession>
<dbReference type="PANTHER" id="PTHR31180">
    <property type="entry name" value="CILIA- AND FLAGELLA-ASSOCIATED PROTEIN 107-RELATED"/>
    <property type="match status" value="1"/>
</dbReference>
<dbReference type="GO" id="GO:0005930">
    <property type="term" value="C:axoneme"/>
    <property type="evidence" value="ECO:0007669"/>
    <property type="project" value="UniProtKB-ARBA"/>
</dbReference>
<organism evidence="9 10">
    <name type="scientific">Pinctada imbricata</name>
    <name type="common">Atlantic pearl-oyster</name>
    <name type="synonym">Pinctada martensii</name>
    <dbReference type="NCBI Taxonomy" id="66713"/>
    <lineage>
        <taxon>Eukaryota</taxon>
        <taxon>Metazoa</taxon>
        <taxon>Spiralia</taxon>
        <taxon>Lophotrochozoa</taxon>
        <taxon>Mollusca</taxon>
        <taxon>Bivalvia</taxon>
        <taxon>Autobranchia</taxon>
        <taxon>Pteriomorphia</taxon>
        <taxon>Pterioida</taxon>
        <taxon>Pterioidea</taxon>
        <taxon>Pteriidae</taxon>
        <taxon>Pinctada</taxon>
    </lineage>
</organism>
<dbReference type="PANTHER" id="PTHR31180:SF3">
    <property type="entry name" value="EXPRESSED SEQUENCE EH456644"/>
    <property type="match status" value="1"/>
</dbReference>
<dbReference type="Pfam" id="PF06608">
    <property type="entry name" value="CFAP68"/>
    <property type="match status" value="1"/>
</dbReference>
<keyword evidence="6" id="KW-0966">Cell projection</keyword>
<dbReference type="InterPro" id="IPR037662">
    <property type="entry name" value="CFAP68/107"/>
</dbReference>
<sequence>MVRASGLAEVWTHSTEAAKFDQFGWRCTNKETSYSNDTLIGNWNEQRFDIEKAKIPQRLPGQHEHYFETSYGVGYNKVPYEVPKELQQLKGRHSHAFPGHQPELDSMKLKQTYNSWETTTRAGYVDPRIRKEPVQNPV</sequence>
<evidence type="ECO:0000313" key="10">
    <source>
        <dbReference type="Proteomes" id="UP001186944"/>
    </source>
</evidence>
<gene>
    <name evidence="9" type="ORF">FSP39_023326</name>
</gene>
<dbReference type="AlphaFoldDB" id="A0AA88YG81"/>
<keyword evidence="4" id="KW-0969">Cilium</keyword>
<evidence type="ECO:0000256" key="4">
    <source>
        <dbReference type="ARBA" id="ARBA00023069"/>
    </source>
</evidence>
<dbReference type="EMBL" id="VSWD01000007">
    <property type="protein sequence ID" value="KAK3098812.1"/>
    <property type="molecule type" value="Genomic_DNA"/>
</dbReference>
<keyword evidence="2" id="KW-0963">Cytoplasm</keyword>
<proteinExistence type="predicted"/>
<protein>
    <submittedName>
        <fullName evidence="9">Uncharacterized protein</fullName>
    </submittedName>
</protein>
<dbReference type="GO" id="GO:0030317">
    <property type="term" value="P:flagellated sperm motility"/>
    <property type="evidence" value="ECO:0007669"/>
    <property type="project" value="InterPro"/>
</dbReference>
<evidence type="ECO:0000313" key="9">
    <source>
        <dbReference type="EMBL" id="KAK3098812.1"/>
    </source>
</evidence>
<dbReference type="InterPro" id="IPR009524">
    <property type="entry name" value="CFAP68"/>
</dbReference>
<keyword evidence="10" id="KW-1185">Reference proteome</keyword>
<evidence type="ECO:0000256" key="3">
    <source>
        <dbReference type="ARBA" id="ARBA00022846"/>
    </source>
</evidence>
<dbReference type="GO" id="GO:0005634">
    <property type="term" value="C:nucleus"/>
    <property type="evidence" value="ECO:0007669"/>
    <property type="project" value="InterPro"/>
</dbReference>
<evidence type="ECO:0000256" key="6">
    <source>
        <dbReference type="ARBA" id="ARBA00023273"/>
    </source>
</evidence>
<name>A0AA88YG81_PINIB</name>
<evidence type="ECO:0000256" key="2">
    <source>
        <dbReference type="ARBA" id="ARBA00022490"/>
    </source>
</evidence>
<dbReference type="Proteomes" id="UP001186944">
    <property type="component" value="Unassembled WGS sequence"/>
</dbReference>
<keyword evidence="5" id="KW-0206">Cytoskeleton</keyword>
<keyword evidence="3" id="KW-0282">Flagellum</keyword>